<dbReference type="InParanoid" id="A0A0V1BYW7"/>
<accession>A0A0V1BYW7</accession>
<evidence type="ECO:0000313" key="1">
    <source>
        <dbReference type="EMBL" id="KRY42260.1"/>
    </source>
</evidence>
<protein>
    <submittedName>
        <fullName evidence="1">Uncharacterized protein</fullName>
    </submittedName>
</protein>
<keyword evidence="2" id="KW-1185">Reference proteome</keyword>
<dbReference type="AlphaFoldDB" id="A0A0V1BYW7"/>
<name>A0A0V1BYW7_TRISP</name>
<evidence type="ECO:0000313" key="2">
    <source>
        <dbReference type="Proteomes" id="UP000054776"/>
    </source>
</evidence>
<comment type="caution">
    <text evidence="1">The sequence shown here is derived from an EMBL/GenBank/DDBJ whole genome shotgun (WGS) entry which is preliminary data.</text>
</comment>
<reference evidence="1 2" key="1">
    <citation type="submission" date="2015-01" db="EMBL/GenBank/DDBJ databases">
        <title>Evolution of Trichinella species and genotypes.</title>
        <authorList>
            <person name="Korhonen P.K."/>
            <person name="Edoardo P."/>
            <person name="Giuseppe L.R."/>
            <person name="Gasser R.B."/>
        </authorList>
    </citation>
    <scope>NUCLEOTIDE SEQUENCE [LARGE SCALE GENOMIC DNA]</scope>
    <source>
        <strain evidence="1">ISS3</strain>
    </source>
</reference>
<gene>
    <name evidence="1" type="ORF">T01_16039</name>
</gene>
<dbReference type="Proteomes" id="UP000054776">
    <property type="component" value="Unassembled WGS sequence"/>
</dbReference>
<sequence>MTSQRHALTRSSISSAAETDRANEIFLQKMKAKRTEATCWLVARGMFVVTSS</sequence>
<dbReference type="EMBL" id="JYDH01000004">
    <property type="protein sequence ID" value="KRY42260.1"/>
    <property type="molecule type" value="Genomic_DNA"/>
</dbReference>
<proteinExistence type="predicted"/>
<organism evidence="1 2">
    <name type="scientific">Trichinella spiralis</name>
    <name type="common">Trichina worm</name>
    <dbReference type="NCBI Taxonomy" id="6334"/>
    <lineage>
        <taxon>Eukaryota</taxon>
        <taxon>Metazoa</taxon>
        <taxon>Ecdysozoa</taxon>
        <taxon>Nematoda</taxon>
        <taxon>Enoplea</taxon>
        <taxon>Dorylaimia</taxon>
        <taxon>Trichinellida</taxon>
        <taxon>Trichinellidae</taxon>
        <taxon>Trichinella</taxon>
    </lineage>
</organism>